<accession>A0A8K0VC85</accession>
<feature type="chain" id="PRO_5035440191" evidence="1">
    <location>
        <begin position="35"/>
        <end position="341"/>
    </location>
</feature>
<dbReference type="Gene3D" id="3.40.190.10">
    <property type="entry name" value="Periplasmic binding protein-like II"/>
    <property type="match status" value="2"/>
</dbReference>
<comment type="caution">
    <text evidence="2">The sequence shown here is derived from an EMBL/GenBank/DDBJ whole genome shotgun (WGS) entry which is preliminary data.</text>
</comment>
<dbReference type="InterPro" id="IPR011852">
    <property type="entry name" value="TRAP_TAXI"/>
</dbReference>
<dbReference type="SUPFAM" id="SSF53850">
    <property type="entry name" value="Periplasmic binding protein-like II"/>
    <property type="match status" value="1"/>
</dbReference>
<proteinExistence type="predicted"/>
<sequence>MKSIKGFPSPMRRAVFGAAIALAAVTAGHSPASAQPYNLTLCAASVGGTWSLIGAGIDNAVREAFPGSIVTIQTSAGGIANAASLQSGGCDFAIMHAPEVGLAMAGGEPFRAPMDNLRLLARIESWSPLHIMVSRELADQHGLRTVADIAAKQVPVRIVVQRPGNIGYAVSRDVLAAAGASFEQIEEWGGTIMNGASAEQANLFRDRRADVGMNVLFPGAAQVLDVAHAVPITLLSIPDEVRLKIAEQWNVPEFTISSSDYDFIGEDVQTVTLGAHLVTLSSMPEDVAQAVLTAIVDHAEMIASVHPSMSRLDVANFSGSTLPYHDAATAFYTERDMMPVN</sequence>
<dbReference type="RefSeq" id="WP_202690220.1">
    <property type="nucleotide sequence ID" value="NZ_JAESVN010000015.1"/>
</dbReference>
<dbReference type="NCBIfam" id="TIGR02122">
    <property type="entry name" value="TRAP_TAXI"/>
    <property type="match status" value="1"/>
</dbReference>
<keyword evidence="3" id="KW-1185">Reference proteome</keyword>
<reference evidence="2" key="1">
    <citation type="submission" date="2021-01" db="EMBL/GenBank/DDBJ databases">
        <title>Tabrizicola alba sp. nov. a motile alkaliphilic bacterium isolated from a soda lake.</title>
        <authorList>
            <person name="Szuroczki S."/>
            <person name="Abbaszade G."/>
            <person name="Schumann P."/>
            <person name="Toth E."/>
        </authorList>
    </citation>
    <scope>NUCLEOTIDE SEQUENCE</scope>
    <source>
        <strain evidence="2">DMG-N-6</strain>
    </source>
</reference>
<dbReference type="PANTHER" id="PTHR42941:SF1">
    <property type="entry name" value="SLL1037 PROTEIN"/>
    <property type="match status" value="1"/>
</dbReference>
<evidence type="ECO:0000256" key="1">
    <source>
        <dbReference type="SAM" id="SignalP"/>
    </source>
</evidence>
<dbReference type="Pfam" id="PF16868">
    <property type="entry name" value="NMT1_3"/>
    <property type="match status" value="1"/>
</dbReference>
<dbReference type="Proteomes" id="UP000648908">
    <property type="component" value="Unassembled WGS sequence"/>
</dbReference>
<organism evidence="2 3">
    <name type="scientific">Szabonella alba</name>
    <dbReference type="NCBI Taxonomy" id="2804194"/>
    <lineage>
        <taxon>Bacteria</taxon>
        <taxon>Pseudomonadati</taxon>
        <taxon>Pseudomonadota</taxon>
        <taxon>Alphaproteobacteria</taxon>
        <taxon>Rhodobacterales</taxon>
        <taxon>Paracoccaceae</taxon>
        <taxon>Szabonella</taxon>
    </lineage>
</organism>
<dbReference type="EMBL" id="JAESVN010000015">
    <property type="protein sequence ID" value="MBL4919238.1"/>
    <property type="molecule type" value="Genomic_DNA"/>
</dbReference>
<evidence type="ECO:0000313" key="3">
    <source>
        <dbReference type="Proteomes" id="UP000648908"/>
    </source>
</evidence>
<keyword evidence="1" id="KW-0732">Signal</keyword>
<name>A0A8K0VC85_9RHOB</name>
<feature type="signal peptide" evidence="1">
    <location>
        <begin position="1"/>
        <end position="34"/>
    </location>
</feature>
<dbReference type="AlphaFoldDB" id="A0A8K0VC85"/>
<dbReference type="PANTHER" id="PTHR42941">
    <property type="entry name" value="SLL1037 PROTEIN"/>
    <property type="match status" value="1"/>
</dbReference>
<protein>
    <submittedName>
        <fullName evidence="2">TAXI family TRAP transporter solute-binding subunit</fullName>
    </submittedName>
</protein>
<evidence type="ECO:0000313" key="2">
    <source>
        <dbReference type="EMBL" id="MBL4919238.1"/>
    </source>
</evidence>
<gene>
    <name evidence="2" type="ORF">JL811_18625</name>
</gene>